<dbReference type="PANTHER" id="PTHR13768">
    <property type="entry name" value="SOLUBLE NSF ATTACHMENT PROTEIN SNAP"/>
    <property type="match status" value="1"/>
</dbReference>
<evidence type="ECO:0000256" key="7">
    <source>
        <dbReference type="ARBA" id="ARBA00040047"/>
    </source>
</evidence>
<dbReference type="GO" id="GO:0006886">
    <property type="term" value="P:intracellular protein transport"/>
    <property type="evidence" value="ECO:0007669"/>
    <property type="project" value="InterPro"/>
</dbReference>
<dbReference type="InterPro" id="IPR000744">
    <property type="entry name" value="NSF_attach"/>
</dbReference>
<evidence type="ECO:0000313" key="11">
    <source>
        <dbReference type="WBParaSite" id="jg18256"/>
    </source>
</evidence>
<evidence type="ECO:0000256" key="2">
    <source>
        <dbReference type="ARBA" id="ARBA00010050"/>
    </source>
</evidence>
<name>A0A915DBY3_9BILA</name>
<dbReference type="SUPFAM" id="SSF48452">
    <property type="entry name" value="TPR-like"/>
    <property type="match status" value="1"/>
</dbReference>
<dbReference type="GO" id="GO:0016192">
    <property type="term" value="P:vesicle-mediated transport"/>
    <property type="evidence" value="ECO:0007669"/>
    <property type="project" value="UniProtKB-KW"/>
</dbReference>
<protein>
    <recommendedName>
        <fullName evidence="7">Gamma-soluble NSF attachment protein</fullName>
    </recommendedName>
    <alternativeName>
        <fullName evidence="8">N-ethylmaleimide-sensitive factor attachment protein gamma</fullName>
    </alternativeName>
</protein>
<sequence>MTANERRIKEANECIQKAEEHLKTSIWKMKTKPNYDSAAYEYERAAVCWRNAERLDFCKDAYLDAAKCHASNNNLFHEAKSRESAGMAAKDAKDYHKAAELFELSASGYFNTGSVDTAAQTLDKAAKIMLENQENECAAKLYEKGLEIVQHSSDKSKMATNFAHRLINTYLKMADYVKAMDTSKNLIDRYNEIGEYGKIGQLVMGMTLIELIKGDSIAALKMLYYLPEAQISSFGQEMNAVKCLIKAYESYDNEALQNCLKSGMWRSMDNEYLRLMKQVKAPEGECEEVSRHTVDIQQQENEDEEDLR</sequence>
<dbReference type="GO" id="GO:0031201">
    <property type="term" value="C:SNARE complex"/>
    <property type="evidence" value="ECO:0007669"/>
    <property type="project" value="TreeGrafter"/>
</dbReference>
<keyword evidence="6" id="KW-0472">Membrane</keyword>
<keyword evidence="10" id="KW-1185">Reference proteome</keyword>
<accession>A0A915DBY3</accession>
<dbReference type="Gene3D" id="1.25.40.10">
    <property type="entry name" value="Tetratricopeptide repeat domain"/>
    <property type="match status" value="1"/>
</dbReference>
<evidence type="ECO:0000256" key="3">
    <source>
        <dbReference type="ARBA" id="ARBA00022448"/>
    </source>
</evidence>
<dbReference type="WBParaSite" id="jg18256">
    <property type="protein sequence ID" value="jg18256"/>
    <property type="gene ID" value="jg18256"/>
</dbReference>
<comment type="similarity">
    <text evidence="2">Belongs to the SNAP family.</text>
</comment>
<evidence type="ECO:0000256" key="9">
    <source>
        <dbReference type="SAM" id="MobiDB-lite"/>
    </source>
</evidence>
<organism evidence="10 11">
    <name type="scientific">Ditylenchus dipsaci</name>
    <dbReference type="NCBI Taxonomy" id="166011"/>
    <lineage>
        <taxon>Eukaryota</taxon>
        <taxon>Metazoa</taxon>
        <taxon>Ecdysozoa</taxon>
        <taxon>Nematoda</taxon>
        <taxon>Chromadorea</taxon>
        <taxon>Rhabditida</taxon>
        <taxon>Tylenchina</taxon>
        <taxon>Tylenchomorpha</taxon>
        <taxon>Sphaerularioidea</taxon>
        <taxon>Anguinidae</taxon>
        <taxon>Anguininae</taxon>
        <taxon>Ditylenchus</taxon>
    </lineage>
</organism>
<evidence type="ECO:0000256" key="5">
    <source>
        <dbReference type="ARBA" id="ARBA00022927"/>
    </source>
</evidence>
<keyword evidence="4" id="KW-0931">ER-Golgi transport</keyword>
<dbReference type="AlphaFoldDB" id="A0A915DBY3"/>
<dbReference type="PANTHER" id="PTHR13768:SF2">
    <property type="entry name" value="GAMMA-SOLUBLE NSF ATTACHMENT PROTEIN"/>
    <property type="match status" value="1"/>
</dbReference>
<keyword evidence="3" id="KW-0813">Transport</keyword>
<reference evidence="11" key="1">
    <citation type="submission" date="2022-11" db="UniProtKB">
        <authorList>
            <consortium name="WormBaseParasite"/>
        </authorList>
    </citation>
    <scope>IDENTIFICATION</scope>
</reference>
<comment type="subcellular location">
    <subcellularLocation>
        <location evidence="1">Membrane</location>
        <topology evidence="1">Peripheral membrane protein</topology>
    </subcellularLocation>
</comment>
<dbReference type="Proteomes" id="UP000887574">
    <property type="component" value="Unplaced"/>
</dbReference>
<evidence type="ECO:0000313" key="10">
    <source>
        <dbReference type="Proteomes" id="UP000887574"/>
    </source>
</evidence>
<proteinExistence type="inferred from homology"/>
<dbReference type="Pfam" id="PF14938">
    <property type="entry name" value="SNAP"/>
    <property type="match status" value="1"/>
</dbReference>
<dbReference type="GO" id="GO:0019905">
    <property type="term" value="F:syntaxin binding"/>
    <property type="evidence" value="ECO:0007669"/>
    <property type="project" value="TreeGrafter"/>
</dbReference>
<evidence type="ECO:0000256" key="8">
    <source>
        <dbReference type="ARBA" id="ARBA00042485"/>
    </source>
</evidence>
<dbReference type="GO" id="GO:0005774">
    <property type="term" value="C:vacuolar membrane"/>
    <property type="evidence" value="ECO:0007669"/>
    <property type="project" value="TreeGrafter"/>
</dbReference>
<dbReference type="GO" id="GO:0005483">
    <property type="term" value="F:soluble NSF attachment protein activity"/>
    <property type="evidence" value="ECO:0007669"/>
    <property type="project" value="TreeGrafter"/>
</dbReference>
<evidence type="ECO:0000256" key="1">
    <source>
        <dbReference type="ARBA" id="ARBA00004170"/>
    </source>
</evidence>
<evidence type="ECO:0000256" key="6">
    <source>
        <dbReference type="ARBA" id="ARBA00023136"/>
    </source>
</evidence>
<evidence type="ECO:0000256" key="4">
    <source>
        <dbReference type="ARBA" id="ARBA00022892"/>
    </source>
</evidence>
<feature type="region of interest" description="Disordered" evidence="9">
    <location>
        <begin position="286"/>
        <end position="308"/>
    </location>
</feature>
<keyword evidence="5" id="KW-0653">Protein transport</keyword>
<dbReference type="InterPro" id="IPR011990">
    <property type="entry name" value="TPR-like_helical_dom_sf"/>
</dbReference>